<evidence type="ECO:0000313" key="2">
    <source>
        <dbReference type="Proteomes" id="UP000278807"/>
    </source>
</evidence>
<dbReference type="AlphaFoldDB" id="A0A0R3TNK4"/>
<dbReference type="OrthoDB" id="6225314at2759"/>
<dbReference type="WBParaSite" id="HNAJ_0000897401-mRNA-1">
    <property type="protein sequence ID" value="HNAJ_0000897401-mRNA-1"/>
    <property type="gene ID" value="HNAJ_0000897401"/>
</dbReference>
<dbReference type="Proteomes" id="UP000278807">
    <property type="component" value="Unassembled WGS sequence"/>
</dbReference>
<protein>
    <submittedName>
        <fullName evidence="3">E3 ubiquitin-protein ligase E3D</fullName>
    </submittedName>
</protein>
<reference evidence="1 2" key="2">
    <citation type="submission" date="2018-11" db="EMBL/GenBank/DDBJ databases">
        <authorList>
            <consortium name="Pathogen Informatics"/>
        </authorList>
    </citation>
    <scope>NUCLEOTIDE SEQUENCE [LARGE SCALE GENOMIC DNA]</scope>
</reference>
<sequence>CSLKVSTPNVVNFSDGFAGYAVNFPDLTFKPDTAKALYTSSPNSESITFLASCPIPKLSEDKRFEKICDRIIRSDMIRCKFCNAVFANSKKTCKVEPLGFVDSLVTSEMSTYYCHTDNQSCVVLPSPLSMILNDLPDTSVLSNGVELIMGPDILIDGSLIKSQQLESVFCARCRIMVGRLVGVEKDRVVAFYTNSLKIRRPDRDAEGNFVRVVDIPLVKHDFDFFDLLFHHLMKANRYRILLSAGSHDSAIDYALIWILGQRTCLYNTIINTSKFALTLDADESEVVETISAEKVHILKVAYRRLPREQNAEEKDPKLVEWNRDFSVSHLRLPMETCISLMACLDHVTKRLAPHMRLGTKAMEGFTFGGIPAKLES</sequence>
<proteinExistence type="predicted"/>
<evidence type="ECO:0000313" key="1">
    <source>
        <dbReference type="EMBL" id="VDO05198.1"/>
    </source>
</evidence>
<keyword evidence="2" id="KW-1185">Reference proteome</keyword>
<dbReference type="EMBL" id="UZAE01012452">
    <property type="protein sequence ID" value="VDO05198.1"/>
    <property type="molecule type" value="Genomic_DNA"/>
</dbReference>
<name>A0A0R3TNK4_RODNA</name>
<dbReference type="Pfam" id="PF09814">
    <property type="entry name" value="HECT_2"/>
    <property type="match status" value="1"/>
</dbReference>
<accession>A0A0R3TNK4</accession>
<dbReference type="InterPro" id="IPR019193">
    <property type="entry name" value="UBQ-conj_enz_E2-bd_prot"/>
</dbReference>
<organism evidence="3">
    <name type="scientific">Rodentolepis nana</name>
    <name type="common">Dwarf tapeworm</name>
    <name type="synonym">Hymenolepis nana</name>
    <dbReference type="NCBI Taxonomy" id="102285"/>
    <lineage>
        <taxon>Eukaryota</taxon>
        <taxon>Metazoa</taxon>
        <taxon>Spiralia</taxon>
        <taxon>Lophotrochozoa</taxon>
        <taxon>Platyhelminthes</taxon>
        <taxon>Cestoda</taxon>
        <taxon>Eucestoda</taxon>
        <taxon>Cyclophyllidea</taxon>
        <taxon>Hymenolepididae</taxon>
        <taxon>Rodentolepis</taxon>
    </lineage>
</organism>
<reference evidence="3" key="1">
    <citation type="submission" date="2017-02" db="UniProtKB">
        <authorList>
            <consortium name="WormBaseParasite"/>
        </authorList>
    </citation>
    <scope>IDENTIFICATION</scope>
</reference>
<evidence type="ECO:0000313" key="3">
    <source>
        <dbReference type="WBParaSite" id="HNAJ_0000897401-mRNA-1"/>
    </source>
</evidence>
<gene>
    <name evidence="1" type="ORF">HNAJ_LOCUS8970</name>
</gene>